<dbReference type="InterPro" id="IPR011990">
    <property type="entry name" value="TPR-like_helical_dom_sf"/>
</dbReference>
<gene>
    <name evidence="1" type="ORF">XENORESO_003819</name>
</gene>
<accession>A0ABV0X839</accession>
<evidence type="ECO:0000313" key="2">
    <source>
        <dbReference type="Proteomes" id="UP001444071"/>
    </source>
</evidence>
<sequence>MHYGQFLLEESRLLEAAEMAKTAARLDGGEFDVVFSAAHMLRQAKLNEAAEKYYGQAASLRPNVSKTFTRYSSSLLFTLMDALQLQSNWLSNIIAGCSDFNNGIRCQCRSK</sequence>
<proteinExistence type="predicted"/>
<keyword evidence="2" id="KW-1185">Reference proteome</keyword>
<comment type="caution">
    <text evidence="1">The sequence shown here is derived from an EMBL/GenBank/DDBJ whole genome shotgun (WGS) entry which is preliminary data.</text>
</comment>
<protein>
    <submittedName>
        <fullName evidence="1">Uncharacterized protein</fullName>
    </submittedName>
</protein>
<evidence type="ECO:0000313" key="1">
    <source>
        <dbReference type="EMBL" id="MEQ2277514.1"/>
    </source>
</evidence>
<dbReference type="PANTHER" id="PTHR44216">
    <property type="entry name" value="PROTEIN O-MANNOSYL-TRANSFERASE TMTC2"/>
    <property type="match status" value="1"/>
</dbReference>
<dbReference type="InterPro" id="IPR052384">
    <property type="entry name" value="TMTC_O-mannosyltransferase"/>
</dbReference>
<dbReference type="Gene3D" id="1.25.40.10">
    <property type="entry name" value="Tetratricopeptide repeat domain"/>
    <property type="match status" value="1"/>
</dbReference>
<dbReference type="EMBL" id="JAHRIM010091740">
    <property type="protein sequence ID" value="MEQ2277514.1"/>
    <property type="molecule type" value="Genomic_DNA"/>
</dbReference>
<organism evidence="1 2">
    <name type="scientific">Xenotaenia resolanae</name>
    <dbReference type="NCBI Taxonomy" id="208358"/>
    <lineage>
        <taxon>Eukaryota</taxon>
        <taxon>Metazoa</taxon>
        <taxon>Chordata</taxon>
        <taxon>Craniata</taxon>
        <taxon>Vertebrata</taxon>
        <taxon>Euteleostomi</taxon>
        <taxon>Actinopterygii</taxon>
        <taxon>Neopterygii</taxon>
        <taxon>Teleostei</taxon>
        <taxon>Neoteleostei</taxon>
        <taxon>Acanthomorphata</taxon>
        <taxon>Ovalentaria</taxon>
        <taxon>Atherinomorphae</taxon>
        <taxon>Cyprinodontiformes</taxon>
        <taxon>Goodeidae</taxon>
        <taxon>Xenotaenia</taxon>
    </lineage>
</organism>
<reference evidence="1 2" key="1">
    <citation type="submission" date="2021-06" db="EMBL/GenBank/DDBJ databases">
        <authorList>
            <person name="Palmer J.M."/>
        </authorList>
    </citation>
    <scope>NUCLEOTIDE SEQUENCE [LARGE SCALE GENOMIC DNA]</scope>
    <source>
        <strain evidence="1 2">XR_2019</strain>
        <tissue evidence="1">Muscle</tissue>
    </source>
</reference>
<dbReference type="Proteomes" id="UP001444071">
    <property type="component" value="Unassembled WGS sequence"/>
</dbReference>
<name>A0ABV0X839_9TELE</name>
<dbReference type="PANTHER" id="PTHR44216:SF3">
    <property type="entry name" value="PROTEIN O-MANNOSYL-TRANSFERASE TMTC2"/>
    <property type="match status" value="1"/>
</dbReference>
<dbReference type="SUPFAM" id="SSF48452">
    <property type="entry name" value="TPR-like"/>
    <property type="match status" value="1"/>
</dbReference>